<evidence type="ECO:0000313" key="1">
    <source>
        <dbReference type="EMBL" id="RCW41540.1"/>
    </source>
</evidence>
<name>A0A368VP22_9BACL</name>
<dbReference type="RefSeq" id="WP_114383845.1">
    <property type="nucleotide sequence ID" value="NZ_QPJD01000023.1"/>
</dbReference>
<protein>
    <submittedName>
        <fullName evidence="1">Uncharacterized protein</fullName>
    </submittedName>
</protein>
<accession>A0A368VP22</accession>
<dbReference type="AlphaFoldDB" id="A0A368VP22"/>
<proteinExistence type="predicted"/>
<reference evidence="1 2" key="1">
    <citation type="submission" date="2018-07" db="EMBL/GenBank/DDBJ databases">
        <title>Genomic Encyclopedia of Type Strains, Phase III (KMG-III): the genomes of soil and plant-associated and newly described type strains.</title>
        <authorList>
            <person name="Whitman W."/>
        </authorList>
    </citation>
    <scope>NUCLEOTIDE SEQUENCE [LARGE SCALE GENOMIC DNA]</scope>
    <source>
        <strain evidence="1 2">CECT 7506</strain>
    </source>
</reference>
<dbReference type="EMBL" id="QPJD01000023">
    <property type="protein sequence ID" value="RCW41540.1"/>
    <property type="molecule type" value="Genomic_DNA"/>
</dbReference>
<dbReference type="OrthoDB" id="1808398at2"/>
<gene>
    <name evidence="1" type="ORF">DFP97_12369</name>
</gene>
<keyword evidence="2" id="KW-1185">Reference proteome</keyword>
<sequence length="203" mass="23046">MKARNLVAIIVLIVIVAGVFTTWKLFNSNNQVSVDDLHENTILEEIKTSQDKKIKVIDKKNVDDKIIVFYLDIPLSPSDEYDLSKTDVGFAYFEKTFSKWTKGHSGEYGSIEAYLIGNDKAGYTYEIFPSDEETTPSLILGVVTDPTIQNISLKNNYNSKIREVNYIAHDSYRLWYSTLEQIGNNSNTLLVNTTNESLTKNID</sequence>
<organism evidence="1 2">
    <name type="scientific">Paenibacillus prosopidis</name>
    <dbReference type="NCBI Taxonomy" id="630520"/>
    <lineage>
        <taxon>Bacteria</taxon>
        <taxon>Bacillati</taxon>
        <taxon>Bacillota</taxon>
        <taxon>Bacilli</taxon>
        <taxon>Bacillales</taxon>
        <taxon>Paenibacillaceae</taxon>
        <taxon>Paenibacillus</taxon>
    </lineage>
</organism>
<evidence type="ECO:0000313" key="2">
    <source>
        <dbReference type="Proteomes" id="UP000252415"/>
    </source>
</evidence>
<dbReference type="Proteomes" id="UP000252415">
    <property type="component" value="Unassembled WGS sequence"/>
</dbReference>
<comment type="caution">
    <text evidence="1">The sequence shown here is derived from an EMBL/GenBank/DDBJ whole genome shotgun (WGS) entry which is preliminary data.</text>
</comment>